<dbReference type="OrthoDB" id="9781337at2"/>
<dbReference type="InterPro" id="IPR003439">
    <property type="entry name" value="ABC_transporter-like_ATP-bd"/>
</dbReference>
<keyword evidence="2" id="KW-0813">Transport</keyword>
<reference evidence="7 8" key="1">
    <citation type="submission" date="2019-05" db="EMBL/GenBank/DDBJ databases">
        <title>Genome sequences of Thalassotalea litorea 1K03283.</title>
        <authorList>
            <person name="Zhang D."/>
        </authorList>
    </citation>
    <scope>NUCLEOTIDE SEQUENCE [LARGE SCALE GENOMIC DNA]</scope>
    <source>
        <strain evidence="7 8">MCCC 1K03283</strain>
    </source>
</reference>
<keyword evidence="5 7" id="KW-0067">ATP-binding</keyword>
<feature type="domain" description="ABC transporter" evidence="6">
    <location>
        <begin position="2"/>
        <end position="230"/>
    </location>
</feature>
<dbReference type="SMART" id="SM00382">
    <property type="entry name" value="AAA"/>
    <property type="match status" value="1"/>
</dbReference>
<evidence type="ECO:0000256" key="3">
    <source>
        <dbReference type="ARBA" id="ARBA00022458"/>
    </source>
</evidence>
<evidence type="ECO:0000313" key="7">
    <source>
        <dbReference type="EMBL" id="TLU65800.1"/>
    </source>
</evidence>
<comment type="caution">
    <text evidence="7">The sequence shown here is derived from an EMBL/GenBank/DDBJ whole genome shotgun (WGS) entry which is preliminary data.</text>
</comment>
<gene>
    <name evidence="7" type="ORF">FE810_07765</name>
</gene>
<name>A0A5R9IJS1_9GAMM</name>
<dbReference type="InterPro" id="IPR027417">
    <property type="entry name" value="P-loop_NTPase"/>
</dbReference>
<dbReference type="GO" id="GO:0005524">
    <property type="term" value="F:ATP binding"/>
    <property type="evidence" value="ECO:0007669"/>
    <property type="project" value="UniProtKB-KW"/>
</dbReference>
<evidence type="ECO:0000256" key="4">
    <source>
        <dbReference type="ARBA" id="ARBA00022741"/>
    </source>
</evidence>
<dbReference type="InterPro" id="IPR003593">
    <property type="entry name" value="AAA+_ATPase"/>
</dbReference>
<evidence type="ECO:0000256" key="2">
    <source>
        <dbReference type="ARBA" id="ARBA00022448"/>
    </source>
</evidence>
<sequence>MIEFKKVCKSFADKHANNNIEFRCLPGTITGLLGVNGAGKSTALKILSGLIKPDAGDVHVNGISVGEQPRKAQAQLGLLLTSQGLYPHLSARENIEFYAAMQGVKNVARATSEVIETLQMQEIAERKVAGFSTGESMKVSLARALVHKPKYLVLDEPSRGLDVLAIAALRELLLDLKQQGCCILFSSHVMQEIDILCDQLVVIDDGQVCFQGNLDSFKQEHTTLEKSFIHRISNYKQQITKDRVKGASC</sequence>
<evidence type="ECO:0000259" key="6">
    <source>
        <dbReference type="PROSITE" id="PS50893"/>
    </source>
</evidence>
<protein>
    <submittedName>
        <fullName evidence="7">ATP-binding cassette domain-containing protein</fullName>
    </submittedName>
</protein>
<dbReference type="Gene3D" id="3.40.50.300">
    <property type="entry name" value="P-loop containing nucleotide triphosphate hydrolases"/>
    <property type="match status" value="1"/>
</dbReference>
<dbReference type="Proteomes" id="UP000307790">
    <property type="component" value="Unassembled WGS sequence"/>
</dbReference>
<dbReference type="PANTHER" id="PTHR42711:SF5">
    <property type="entry name" value="ABC TRANSPORTER ATP-BINDING PROTEIN NATA"/>
    <property type="match status" value="1"/>
</dbReference>
<dbReference type="InterPro" id="IPR050763">
    <property type="entry name" value="ABC_transporter_ATP-binding"/>
</dbReference>
<keyword evidence="3" id="KW-0536">Nodulation</keyword>
<dbReference type="PROSITE" id="PS50893">
    <property type="entry name" value="ABC_TRANSPORTER_2"/>
    <property type="match status" value="1"/>
</dbReference>
<evidence type="ECO:0000256" key="1">
    <source>
        <dbReference type="ARBA" id="ARBA00005417"/>
    </source>
</evidence>
<evidence type="ECO:0000256" key="5">
    <source>
        <dbReference type="ARBA" id="ARBA00022840"/>
    </source>
</evidence>
<dbReference type="Pfam" id="PF00005">
    <property type="entry name" value="ABC_tran"/>
    <property type="match status" value="1"/>
</dbReference>
<proteinExistence type="inferred from homology"/>
<dbReference type="PANTHER" id="PTHR42711">
    <property type="entry name" value="ABC TRANSPORTER ATP-BINDING PROTEIN"/>
    <property type="match status" value="1"/>
</dbReference>
<accession>A0A5R9IJS1</accession>
<dbReference type="AlphaFoldDB" id="A0A5R9IJS1"/>
<dbReference type="RefSeq" id="WP_138319460.1">
    <property type="nucleotide sequence ID" value="NZ_VCBC01000006.1"/>
</dbReference>
<dbReference type="EMBL" id="VCBC01000006">
    <property type="protein sequence ID" value="TLU65800.1"/>
    <property type="molecule type" value="Genomic_DNA"/>
</dbReference>
<dbReference type="GO" id="GO:0016887">
    <property type="term" value="F:ATP hydrolysis activity"/>
    <property type="evidence" value="ECO:0007669"/>
    <property type="project" value="InterPro"/>
</dbReference>
<dbReference type="SUPFAM" id="SSF52540">
    <property type="entry name" value="P-loop containing nucleoside triphosphate hydrolases"/>
    <property type="match status" value="1"/>
</dbReference>
<organism evidence="7 8">
    <name type="scientific">Thalassotalea litorea</name>
    <dbReference type="NCBI Taxonomy" id="2020715"/>
    <lineage>
        <taxon>Bacteria</taxon>
        <taxon>Pseudomonadati</taxon>
        <taxon>Pseudomonadota</taxon>
        <taxon>Gammaproteobacteria</taxon>
        <taxon>Alteromonadales</taxon>
        <taxon>Colwelliaceae</taxon>
        <taxon>Thalassotalea</taxon>
    </lineage>
</organism>
<evidence type="ECO:0000313" key="8">
    <source>
        <dbReference type="Proteomes" id="UP000307790"/>
    </source>
</evidence>
<comment type="similarity">
    <text evidence="1">Belongs to the ABC transporter superfamily.</text>
</comment>
<keyword evidence="4" id="KW-0547">Nucleotide-binding</keyword>
<keyword evidence="8" id="KW-1185">Reference proteome</keyword>